<dbReference type="Proteomes" id="UP000076798">
    <property type="component" value="Unassembled WGS sequence"/>
</dbReference>
<dbReference type="InterPro" id="IPR046528">
    <property type="entry name" value="DUF6593"/>
</dbReference>
<keyword evidence="3" id="KW-1185">Reference proteome</keyword>
<dbReference type="OrthoDB" id="2798132at2759"/>
<reference evidence="2 3" key="1">
    <citation type="journal article" date="2016" name="Mol. Biol. Evol.">
        <title>Comparative Genomics of Early-Diverging Mushroom-Forming Fungi Provides Insights into the Origins of Lignocellulose Decay Capabilities.</title>
        <authorList>
            <person name="Nagy L.G."/>
            <person name="Riley R."/>
            <person name="Tritt A."/>
            <person name="Adam C."/>
            <person name="Daum C."/>
            <person name="Floudas D."/>
            <person name="Sun H."/>
            <person name="Yadav J.S."/>
            <person name="Pangilinan J."/>
            <person name="Larsson K.H."/>
            <person name="Matsuura K."/>
            <person name="Barry K."/>
            <person name="Labutti K."/>
            <person name="Kuo R."/>
            <person name="Ohm R.A."/>
            <person name="Bhattacharya S.S."/>
            <person name="Shirouzu T."/>
            <person name="Yoshinaga Y."/>
            <person name="Martin F.M."/>
            <person name="Grigoriev I.V."/>
            <person name="Hibbett D.S."/>
        </authorList>
    </citation>
    <scope>NUCLEOTIDE SEQUENCE [LARGE SCALE GENOMIC DNA]</scope>
    <source>
        <strain evidence="2 3">HHB10207 ss-3</strain>
    </source>
</reference>
<organism evidence="2 3">
    <name type="scientific">Sistotremastrum suecicum HHB10207 ss-3</name>
    <dbReference type="NCBI Taxonomy" id="1314776"/>
    <lineage>
        <taxon>Eukaryota</taxon>
        <taxon>Fungi</taxon>
        <taxon>Dikarya</taxon>
        <taxon>Basidiomycota</taxon>
        <taxon>Agaricomycotina</taxon>
        <taxon>Agaricomycetes</taxon>
        <taxon>Sistotremastrales</taxon>
        <taxon>Sistotremastraceae</taxon>
        <taxon>Sistotremastrum</taxon>
    </lineage>
</organism>
<dbReference type="EMBL" id="KV428007">
    <property type="protein sequence ID" value="KZT43513.1"/>
    <property type="molecule type" value="Genomic_DNA"/>
</dbReference>
<sequence>MTQSLVSDSVLTLTSLALSFAHDTLFYCVRAPDISSSTMSRAPSKPSPIFLQLATNSLSNNTIASENDAIYYEVRTQSWDPNMTRLRRLDSDSRELSLLAEVERKNNSEPRIRCNWVEGFTEFRNSSEWIKIPVSKSLSATFPGVDGKLYRWLVVKGALQLVRDETPETPLVTFHRHHRHMMVFRMSKHASLEVAAECLADLDAIVLSFLLVDRLRRDGARSF</sequence>
<evidence type="ECO:0000259" key="1">
    <source>
        <dbReference type="Pfam" id="PF20236"/>
    </source>
</evidence>
<evidence type="ECO:0000313" key="2">
    <source>
        <dbReference type="EMBL" id="KZT43513.1"/>
    </source>
</evidence>
<evidence type="ECO:0000313" key="3">
    <source>
        <dbReference type="Proteomes" id="UP000076798"/>
    </source>
</evidence>
<accession>A0A166I8S3</accession>
<dbReference type="Pfam" id="PF20236">
    <property type="entry name" value="DUF6593"/>
    <property type="match status" value="1"/>
</dbReference>
<proteinExistence type="predicted"/>
<protein>
    <recommendedName>
        <fullName evidence="1">DUF6593 domain-containing protein</fullName>
    </recommendedName>
</protein>
<dbReference type="AlphaFoldDB" id="A0A166I8S3"/>
<name>A0A166I8S3_9AGAM</name>
<feature type="domain" description="DUF6593" evidence="1">
    <location>
        <begin position="56"/>
        <end position="218"/>
    </location>
</feature>
<gene>
    <name evidence="2" type="ORF">SISSUDRAFT_599318</name>
</gene>